<accession>A0A543CJB2</accession>
<keyword evidence="1" id="KW-0732">Signal</keyword>
<dbReference type="OrthoDB" id="9815928at2"/>
<evidence type="ECO:0000256" key="1">
    <source>
        <dbReference type="SAM" id="SignalP"/>
    </source>
</evidence>
<name>A0A543CJB2_9ACTN</name>
<evidence type="ECO:0008006" key="4">
    <source>
        <dbReference type="Google" id="ProtNLM"/>
    </source>
</evidence>
<evidence type="ECO:0000313" key="3">
    <source>
        <dbReference type="Proteomes" id="UP000316096"/>
    </source>
</evidence>
<comment type="caution">
    <text evidence="2">The sequence shown here is derived from an EMBL/GenBank/DDBJ whole genome shotgun (WGS) entry which is preliminary data.</text>
</comment>
<sequence length="206" mass="21735">MRTQLAVRIGAGALALSGAAAAVYGFTATPSAHPSQTRQADVAVQAAAQQKALPQKAAAAQGTVTALATITRAKVLANAKTWHPHTAQRVPYSQAKTHNGYRTDCSGYASMALALGKPGLNTVGLAGSATTKRIAMSALKPGDLIIDATGTSNTRHVVIFEKWANSAHSSYWEYEQRGSYGTDHRTRTYGLASGSQYHAYHPKKLV</sequence>
<feature type="chain" id="PRO_5038421354" description="Cell wall-associated NlpC family hydrolase" evidence="1">
    <location>
        <begin position="23"/>
        <end position="206"/>
    </location>
</feature>
<gene>
    <name evidence="2" type="ORF">FB559_2768</name>
</gene>
<dbReference type="AlphaFoldDB" id="A0A543CJB2"/>
<dbReference type="Gene3D" id="3.90.1720.10">
    <property type="entry name" value="endopeptidase domain like (from Nostoc punctiforme)"/>
    <property type="match status" value="1"/>
</dbReference>
<evidence type="ECO:0000313" key="2">
    <source>
        <dbReference type="EMBL" id="TQL97192.1"/>
    </source>
</evidence>
<dbReference type="InterPro" id="IPR038765">
    <property type="entry name" value="Papain-like_cys_pep_sf"/>
</dbReference>
<protein>
    <recommendedName>
        <fullName evidence="4">Cell wall-associated NlpC family hydrolase</fullName>
    </recommendedName>
</protein>
<reference evidence="2 3" key="1">
    <citation type="submission" date="2019-06" db="EMBL/GenBank/DDBJ databases">
        <title>Sequencing the genomes of 1000 actinobacteria strains.</title>
        <authorList>
            <person name="Klenk H.-P."/>
        </authorList>
    </citation>
    <scope>NUCLEOTIDE SEQUENCE [LARGE SCALE GENOMIC DNA]</scope>
    <source>
        <strain evidence="2 3">DSM 102200</strain>
    </source>
</reference>
<organism evidence="2 3">
    <name type="scientific">Actinoallomurus bryophytorum</name>
    <dbReference type="NCBI Taxonomy" id="1490222"/>
    <lineage>
        <taxon>Bacteria</taxon>
        <taxon>Bacillati</taxon>
        <taxon>Actinomycetota</taxon>
        <taxon>Actinomycetes</taxon>
        <taxon>Streptosporangiales</taxon>
        <taxon>Thermomonosporaceae</taxon>
        <taxon>Actinoallomurus</taxon>
    </lineage>
</organism>
<dbReference type="EMBL" id="VFOZ01000001">
    <property type="protein sequence ID" value="TQL97192.1"/>
    <property type="molecule type" value="Genomic_DNA"/>
</dbReference>
<feature type="signal peptide" evidence="1">
    <location>
        <begin position="1"/>
        <end position="22"/>
    </location>
</feature>
<dbReference type="Proteomes" id="UP000316096">
    <property type="component" value="Unassembled WGS sequence"/>
</dbReference>
<proteinExistence type="predicted"/>
<dbReference type="SUPFAM" id="SSF54001">
    <property type="entry name" value="Cysteine proteinases"/>
    <property type="match status" value="1"/>
</dbReference>
<dbReference type="RefSeq" id="WP_141955954.1">
    <property type="nucleotide sequence ID" value="NZ_VFOZ01000001.1"/>
</dbReference>
<keyword evidence="3" id="KW-1185">Reference proteome</keyword>